<feature type="coiled-coil region" evidence="1">
    <location>
        <begin position="24"/>
        <end position="55"/>
    </location>
</feature>
<name>A0A081N7Q3_9GAMM</name>
<keyword evidence="1" id="KW-0175">Coiled coil</keyword>
<evidence type="ECO:0000313" key="3">
    <source>
        <dbReference type="Proteomes" id="UP000028006"/>
    </source>
</evidence>
<dbReference type="EMBL" id="JOKG01000002">
    <property type="protein sequence ID" value="KEQ14476.1"/>
    <property type="molecule type" value="Genomic_DNA"/>
</dbReference>
<sequence>MDTNKPRNVDHAFITNGQENPDELITLLNDAAKQIRELEQENKQINEKIENAKNCLVAAAIGDPFEVIQITLDILE</sequence>
<reference evidence="2 3" key="1">
    <citation type="submission" date="2014-06" db="EMBL/GenBank/DDBJ databases">
        <title>Whole Genome Sequences of Three Symbiotic Endozoicomonas Bacteria.</title>
        <authorList>
            <person name="Neave M.J."/>
            <person name="Apprill A."/>
            <person name="Voolstra C.R."/>
        </authorList>
    </citation>
    <scope>NUCLEOTIDE SEQUENCE [LARGE SCALE GENOMIC DNA]</scope>
    <source>
        <strain evidence="2 3">LMG 24815</strain>
    </source>
</reference>
<protein>
    <submittedName>
        <fullName evidence="2">Uncharacterized protein</fullName>
    </submittedName>
</protein>
<organism evidence="2 3">
    <name type="scientific">Endozoicomonas montiporae</name>
    <dbReference type="NCBI Taxonomy" id="1027273"/>
    <lineage>
        <taxon>Bacteria</taxon>
        <taxon>Pseudomonadati</taxon>
        <taxon>Pseudomonadota</taxon>
        <taxon>Gammaproteobacteria</taxon>
        <taxon>Oceanospirillales</taxon>
        <taxon>Endozoicomonadaceae</taxon>
        <taxon>Endozoicomonas</taxon>
    </lineage>
</organism>
<dbReference type="Proteomes" id="UP000028006">
    <property type="component" value="Unassembled WGS sequence"/>
</dbReference>
<gene>
    <name evidence="2" type="ORF">GZ77_08940</name>
</gene>
<keyword evidence="3" id="KW-1185">Reference proteome</keyword>
<dbReference type="AlphaFoldDB" id="A0A081N7Q3"/>
<evidence type="ECO:0000313" key="2">
    <source>
        <dbReference type="EMBL" id="KEQ14476.1"/>
    </source>
</evidence>
<accession>A0A081N7Q3</accession>
<proteinExistence type="predicted"/>
<dbReference type="RefSeq" id="WP_034874357.1">
    <property type="nucleotide sequence ID" value="NZ_JOKG01000002.1"/>
</dbReference>
<comment type="caution">
    <text evidence="2">The sequence shown here is derived from an EMBL/GenBank/DDBJ whole genome shotgun (WGS) entry which is preliminary data.</text>
</comment>
<evidence type="ECO:0000256" key="1">
    <source>
        <dbReference type="SAM" id="Coils"/>
    </source>
</evidence>